<reference evidence="2 3" key="1">
    <citation type="journal article" date="2023" name="Plants (Basel)">
        <title>Bridging the Gap: Combining Genomics and Transcriptomics Approaches to Understand Stylosanthes scabra, an Orphan Legume from the Brazilian Caatinga.</title>
        <authorList>
            <person name="Ferreira-Neto J.R.C."/>
            <person name="da Silva M.D."/>
            <person name="Binneck E."/>
            <person name="de Melo N.F."/>
            <person name="da Silva R.H."/>
            <person name="de Melo A.L.T.M."/>
            <person name="Pandolfi V."/>
            <person name="Bustamante F.O."/>
            <person name="Brasileiro-Vidal A.C."/>
            <person name="Benko-Iseppon A.M."/>
        </authorList>
    </citation>
    <scope>NUCLEOTIDE SEQUENCE [LARGE SCALE GENOMIC DNA]</scope>
    <source>
        <tissue evidence="2">Leaves</tissue>
    </source>
</reference>
<keyword evidence="3" id="KW-1185">Reference proteome</keyword>
<dbReference type="Proteomes" id="UP001341840">
    <property type="component" value="Unassembled WGS sequence"/>
</dbReference>
<feature type="compositionally biased region" description="Basic and acidic residues" evidence="1">
    <location>
        <begin position="295"/>
        <end position="307"/>
    </location>
</feature>
<protein>
    <submittedName>
        <fullName evidence="2">Uncharacterized protein</fullName>
    </submittedName>
</protein>
<gene>
    <name evidence="2" type="ORF">PIB30_019965</name>
</gene>
<organism evidence="2 3">
    <name type="scientific">Stylosanthes scabra</name>
    <dbReference type="NCBI Taxonomy" id="79078"/>
    <lineage>
        <taxon>Eukaryota</taxon>
        <taxon>Viridiplantae</taxon>
        <taxon>Streptophyta</taxon>
        <taxon>Embryophyta</taxon>
        <taxon>Tracheophyta</taxon>
        <taxon>Spermatophyta</taxon>
        <taxon>Magnoliopsida</taxon>
        <taxon>eudicotyledons</taxon>
        <taxon>Gunneridae</taxon>
        <taxon>Pentapetalae</taxon>
        <taxon>rosids</taxon>
        <taxon>fabids</taxon>
        <taxon>Fabales</taxon>
        <taxon>Fabaceae</taxon>
        <taxon>Papilionoideae</taxon>
        <taxon>50 kb inversion clade</taxon>
        <taxon>dalbergioids sensu lato</taxon>
        <taxon>Dalbergieae</taxon>
        <taxon>Pterocarpus clade</taxon>
        <taxon>Stylosanthes</taxon>
    </lineage>
</organism>
<dbReference type="EMBL" id="JASCZI010211511">
    <property type="protein sequence ID" value="MED6193492.1"/>
    <property type="molecule type" value="Genomic_DNA"/>
</dbReference>
<evidence type="ECO:0000313" key="2">
    <source>
        <dbReference type="EMBL" id="MED6193492.1"/>
    </source>
</evidence>
<feature type="compositionally biased region" description="Acidic residues" evidence="1">
    <location>
        <begin position="204"/>
        <end position="214"/>
    </location>
</feature>
<accession>A0ABU6X6K5</accession>
<feature type="compositionally biased region" description="Basic residues" evidence="1">
    <location>
        <begin position="253"/>
        <end position="264"/>
    </location>
</feature>
<dbReference type="PANTHER" id="PTHR34835">
    <property type="entry name" value="OS07G0283600 PROTEIN-RELATED"/>
    <property type="match status" value="1"/>
</dbReference>
<sequence>MECVREMGFGALEHLSTTNMSKQLMMELVDCFNTKDNTMRTTLGTVKLDATKKVFLCSNNSMPLSPKHFPPIVDVDNTSKMNWGRHVCSFLLNGIIDMRRRNLKGVEGCVFALLIIYMHETHFGENSEHEKAWPPWIKYWKGETLQKRIRVEKKDSTGLLYQANQRKGVTKKEKPSGLKIGKKEALEDDPKGKQMLGKRKHVEEESEEESEGDSSESGSQGDSSESKSENGSEPEPDSEETDSEDESTNASSLRKKPTRTRRPLQRQQNAQVTPPARNERKSKKKHEVNAGDEQPPQHENVDAEQRTRRLLQRQQNAQVNPPARNERKSKKKHEVNAVDEQPPQHANVDAEQRTRRLLQRQQNAQVNPPARTERKSKKKDEVNAADEQPPQHANVDAEQRTERRSKQRNDVNAAAATVTQPPQGSDPPQPHTAAAAVTEPLNNSDHPQPDAAPPQHVAAEINPVNPQEVSFFLICSTNKETAPIHEDVQVTTPDSGIEVVQATSAEEELISRELSNNM</sequence>
<name>A0ABU6X6K5_9FABA</name>
<evidence type="ECO:0000256" key="1">
    <source>
        <dbReference type="SAM" id="MobiDB-lite"/>
    </source>
</evidence>
<proteinExistence type="predicted"/>
<feature type="compositionally biased region" description="Basic and acidic residues" evidence="1">
    <location>
        <begin position="170"/>
        <end position="192"/>
    </location>
</feature>
<dbReference type="PANTHER" id="PTHR34835:SF34">
    <property type="entry name" value="OS08G0555500 PROTEIN"/>
    <property type="match status" value="1"/>
</dbReference>
<evidence type="ECO:0000313" key="3">
    <source>
        <dbReference type="Proteomes" id="UP001341840"/>
    </source>
</evidence>
<feature type="region of interest" description="Disordered" evidence="1">
    <location>
        <begin position="166"/>
        <end position="463"/>
    </location>
</feature>
<feature type="compositionally biased region" description="Acidic residues" evidence="1">
    <location>
        <begin position="232"/>
        <end position="247"/>
    </location>
</feature>
<feature type="compositionally biased region" description="Basic and acidic residues" evidence="1">
    <location>
        <begin position="395"/>
        <end position="409"/>
    </location>
</feature>
<comment type="caution">
    <text evidence="2">The sequence shown here is derived from an EMBL/GenBank/DDBJ whole genome shotgun (WGS) entry which is preliminary data.</text>
</comment>